<name>G8NT52_GRAMM</name>
<keyword evidence="2" id="KW-1185">Reference proteome</keyword>
<sequence length="345" mass="37328" precursor="true">MRLGWIHARIRRVRGIARLLESTNVTIWKNWKYGTAVAAMAAMAMAPMAVQAAQLGGDARSSIPKDVQQIIVVDYRAMQNSPAAMQLKDRVLPPELKRLETALKTSGLKVDQDAETLAFAAFNAPGGAGTRIVGVAQGQFQTQAIMANFAKQKTKPMMIRNNSVYPMGSGGMSVVFLNQTTMVFGDHEAVKAALDARDGLTPNFLQNSDMMNEMAIVDNRAVWSLLDQKGTQTMMKSALGEAAQLADYDTVKNRMRSSRYTMEFTNGVRFNMSVVMSDTITAATVATLMKGVAIMKQTSGSPIEKSAMDETKIDSAAGTLTVDFSSSDGQFASLLGSPLFQSVVK</sequence>
<gene>
    <name evidence="1" type="ordered locus">AciX8_3181</name>
</gene>
<dbReference type="HOGENOM" id="CLU_896536_0_0_0"/>
<reference evidence="1 2" key="1">
    <citation type="submission" date="2011-11" db="EMBL/GenBank/DDBJ databases">
        <title>Complete sequence of Granulicella mallensis MP5ACTX8.</title>
        <authorList>
            <consortium name="US DOE Joint Genome Institute"/>
            <person name="Lucas S."/>
            <person name="Copeland A."/>
            <person name="Lapidus A."/>
            <person name="Cheng J.-F."/>
            <person name="Goodwin L."/>
            <person name="Pitluck S."/>
            <person name="Peters L."/>
            <person name="Lu M."/>
            <person name="Detter J.C."/>
            <person name="Han C."/>
            <person name="Tapia R."/>
            <person name="Land M."/>
            <person name="Hauser L."/>
            <person name="Kyrpides N."/>
            <person name="Ivanova N."/>
            <person name="Mikhailova N."/>
            <person name="Pagani I."/>
            <person name="Rawat S."/>
            <person name="Mannisto M."/>
            <person name="Haggblom M."/>
            <person name="Woyke T."/>
        </authorList>
    </citation>
    <scope>NUCLEOTIDE SEQUENCE [LARGE SCALE GENOMIC DNA]</scope>
    <source>
        <strain evidence="2">ATCC BAA-1857 / DSM 23137 / MP5ACTX8</strain>
    </source>
</reference>
<evidence type="ECO:0000313" key="1">
    <source>
        <dbReference type="EMBL" id="AEU37482.1"/>
    </source>
</evidence>
<evidence type="ECO:0000313" key="2">
    <source>
        <dbReference type="Proteomes" id="UP000007113"/>
    </source>
</evidence>
<dbReference type="STRING" id="682795.AciX8_3181"/>
<protein>
    <submittedName>
        <fullName evidence="1">Uncharacterized protein</fullName>
    </submittedName>
</protein>
<accession>G8NT52</accession>
<organism evidence="1 2">
    <name type="scientific">Granulicella mallensis (strain ATCC BAA-1857 / DSM 23137 / MP5ACTX8)</name>
    <dbReference type="NCBI Taxonomy" id="682795"/>
    <lineage>
        <taxon>Bacteria</taxon>
        <taxon>Pseudomonadati</taxon>
        <taxon>Acidobacteriota</taxon>
        <taxon>Terriglobia</taxon>
        <taxon>Terriglobales</taxon>
        <taxon>Acidobacteriaceae</taxon>
        <taxon>Granulicella</taxon>
    </lineage>
</organism>
<proteinExistence type="predicted"/>
<dbReference type="AlphaFoldDB" id="G8NT52"/>
<dbReference type="KEGG" id="gma:AciX8_3181"/>
<dbReference type="Proteomes" id="UP000007113">
    <property type="component" value="Chromosome"/>
</dbReference>
<dbReference type="EMBL" id="CP003130">
    <property type="protein sequence ID" value="AEU37482.1"/>
    <property type="molecule type" value="Genomic_DNA"/>
</dbReference>